<evidence type="ECO:0000256" key="9">
    <source>
        <dbReference type="ARBA" id="ARBA00023136"/>
    </source>
</evidence>
<evidence type="ECO:0000313" key="14">
    <source>
        <dbReference type="Proteomes" id="UP000185674"/>
    </source>
</evidence>
<dbReference type="NCBIfam" id="TIGR01709">
    <property type="entry name" value="typeII_sec_gspL"/>
    <property type="match status" value="1"/>
</dbReference>
<dbReference type="Gene3D" id="3.30.1360.100">
    <property type="entry name" value="General secretion pathway protein M, EpsM"/>
    <property type="match status" value="1"/>
</dbReference>
<comment type="function">
    <text evidence="10">Inner membrane component of the type II secretion system required for the energy-dependent secretion of extracellular factors such as proteases and toxins from the periplasm.</text>
</comment>
<sequence>MLYIWMPEADGAWLWSTGNDWQSASNLEQLIHELQPFQGQEAVVYFSSRNIQLIQQKISKQHVKQLGPDGIRYLLEEYVTLPIDQMQIVHHFKAPDSLTVMGVALSSLQLWQQSLSLLPIKLIALLPDFLLLPVPQPNQIILANVHQHTLARTHEFAGASIEDVGLFVSLTPLVAHYKYANLSEAQFDALLTSTPEAEHEVFEYQFQPVLKAKQHPLNVLPKPKSTVTVSSYWKVCAVILAAVILVQFSYDLLRWVQLKKVANQTAEQSIAQYKEWFGDNGRITEQNIKSLFESQLRLNQAGDTNALNLLSRVGPILMQRQISAQQVNYEANVLTMQLKANSSDDLQNLTKQLNQQGFKAELGQVQANGAGSLGMVKIQ</sequence>
<dbReference type="Proteomes" id="UP000185674">
    <property type="component" value="Chromosome"/>
</dbReference>
<dbReference type="Pfam" id="PF12693">
    <property type="entry name" value="GspL_C"/>
    <property type="match status" value="1"/>
</dbReference>
<evidence type="ECO:0000256" key="4">
    <source>
        <dbReference type="ARBA" id="ARBA00022475"/>
    </source>
</evidence>
<reference evidence="13 14" key="1">
    <citation type="submission" date="2016-08" db="EMBL/GenBank/DDBJ databases">
        <title>Complete genome sequence of Acinetobacter baylyi strain GFJ2.</title>
        <authorList>
            <person name="Tabata M."/>
            <person name="Kuboki S."/>
            <person name="Gibu N."/>
            <person name="Kinouchi Y."/>
            <person name="Vangnai A."/>
            <person name="Kasai D."/>
            <person name="Fukuda M."/>
        </authorList>
    </citation>
    <scope>NUCLEOTIDE SEQUENCE [LARGE SCALE GENOMIC DNA]</scope>
    <source>
        <strain evidence="13 14">GFJ2</strain>
    </source>
</reference>
<evidence type="ECO:0000259" key="12">
    <source>
        <dbReference type="Pfam" id="PF12693"/>
    </source>
</evidence>
<evidence type="ECO:0000313" key="13">
    <source>
        <dbReference type="EMBL" id="APV35840.1"/>
    </source>
</evidence>
<evidence type="ECO:0000259" key="11">
    <source>
        <dbReference type="Pfam" id="PF05134"/>
    </source>
</evidence>
<dbReference type="PIRSF" id="PIRSF015761">
    <property type="entry name" value="Protein_L"/>
    <property type="match status" value="1"/>
</dbReference>
<dbReference type="RefSeq" id="WP_076032717.1">
    <property type="nucleotide sequence ID" value="NZ_CP016896.1"/>
</dbReference>
<evidence type="ECO:0000256" key="1">
    <source>
        <dbReference type="ARBA" id="ARBA00004377"/>
    </source>
</evidence>
<dbReference type="InterPro" id="IPR007812">
    <property type="entry name" value="T2SS_protein-GspL"/>
</dbReference>
<evidence type="ECO:0000256" key="3">
    <source>
        <dbReference type="ARBA" id="ARBA00022448"/>
    </source>
</evidence>
<dbReference type="eggNOG" id="COG3297">
    <property type="taxonomic scope" value="Bacteria"/>
</dbReference>
<dbReference type="GO" id="GO:0009276">
    <property type="term" value="C:Gram-negative-bacterium-type cell wall"/>
    <property type="evidence" value="ECO:0007669"/>
    <property type="project" value="InterPro"/>
</dbReference>
<keyword evidence="6" id="KW-0812">Transmembrane</keyword>
<dbReference type="AlphaFoldDB" id="A0A1P8EI07"/>
<comment type="subcellular location">
    <subcellularLocation>
        <location evidence="1">Cell inner membrane</location>
        <topology evidence="1">Single-pass membrane protein</topology>
    </subcellularLocation>
</comment>
<dbReference type="Gene3D" id="3.30.420.380">
    <property type="match status" value="1"/>
</dbReference>
<evidence type="ECO:0000256" key="8">
    <source>
        <dbReference type="ARBA" id="ARBA00022989"/>
    </source>
</evidence>
<dbReference type="SUPFAM" id="SSF53067">
    <property type="entry name" value="Actin-like ATPase domain"/>
    <property type="match status" value="1"/>
</dbReference>
<accession>A0A1P8EI07</accession>
<keyword evidence="8" id="KW-1133">Transmembrane helix</keyword>
<keyword evidence="5" id="KW-0997">Cell inner membrane</keyword>
<evidence type="ECO:0000256" key="6">
    <source>
        <dbReference type="ARBA" id="ARBA00022692"/>
    </source>
</evidence>
<dbReference type="GO" id="GO:0015627">
    <property type="term" value="C:type II protein secretion system complex"/>
    <property type="evidence" value="ECO:0007669"/>
    <property type="project" value="InterPro"/>
</dbReference>
<evidence type="ECO:0000256" key="5">
    <source>
        <dbReference type="ARBA" id="ARBA00022519"/>
    </source>
</evidence>
<dbReference type="Pfam" id="PF05134">
    <property type="entry name" value="T2SSL"/>
    <property type="match status" value="1"/>
</dbReference>
<comment type="similarity">
    <text evidence="2 10">Belongs to the GSP L family.</text>
</comment>
<feature type="domain" description="GspL cytoplasmic actin-ATPase-like" evidence="11">
    <location>
        <begin position="24"/>
        <end position="191"/>
    </location>
</feature>
<name>A0A1P8EI07_9GAMM</name>
<proteinExistence type="inferred from homology"/>
<protein>
    <recommendedName>
        <fullName evidence="10">Type II secretion system protein L</fullName>
        <shortName evidence="10">T2SS protein L</shortName>
    </recommendedName>
</protein>
<keyword evidence="4" id="KW-1003">Cell membrane</keyword>
<dbReference type="EMBL" id="CP016896">
    <property type="protein sequence ID" value="APV35840.1"/>
    <property type="molecule type" value="Genomic_DNA"/>
</dbReference>
<dbReference type="InterPro" id="IPR043129">
    <property type="entry name" value="ATPase_NBD"/>
</dbReference>
<dbReference type="GO" id="GO:0005886">
    <property type="term" value="C:plasma membrane"/>
    <property type="evidence" value="ECO:0007669"/>
    <property type="project" value="UniProtKB-SubCell"/>
</dbReference>
<dbReference type="KEGG" id="asol:BEN76_07345"/>
<dbReference type="InterPro" id="IPR024230">
    <property type="entry name" value="GspL_cyto_dom"/>
</dbReference>
<evidence type="ECO:0000256" key="10">
    <source>
        <dbReference type="PIRNR" id="PIRNR015761"/>
    </source>
</evidence>
<dbReference type="GO" id="GO:0015628">
    <property type="term" value="P:protein secretion by the type II secretion system"/>
    <property type="evidence" value="ECO:0007669"/>
    <property type="project" value="InterPro"/>
</dbReference>
<keyword evidence="3 10" id="KW-0813">Transport</keyword>
<dbReference type="STRING" id="487316.BEN76_07345"/>
<keyword evidence="9" id="KW-0472">Membrane</keyword>
<dbReference type="InterPro" id="IPR025691">
    <property type="entry name" value="GspL_pp_dom"/>
</dbReference>
<gene>
    <name evidence="13" type="ORF">BEN76_07345</name>
</gene>
<evidence type="ECO:0000256" key="2">
    <source>
        <dbReference type="ARBA" id="ARBA00005318"/>
    </source>
</evidence>
<keyword evidence="7 10" id="KW-0653">Protein transport</keyword>
<organism evidence="13 14">
    <name type="scientific">Acinetobacter soli</name>
    <dbReference type="NCBI Taxonomy" id="487316"/>
    <lineage>
        <taxon>Bacteria</taxon>
        <taxon>Pseudomonadati</taxon>
        <taxon>Pseudomonadota</taxon>
        <taxon>Gammaproteobacteria</taxon>
        <taxon>Moraxellales</taxon>
        <taxon>Moraxellaceae</taxon>
        <taxon>Acinetobacter</taxon>
    </lineage>
</organism>
<feature type="domain" description="GspL periplasmic" evidence="12">
    <location>
        <begin position="232"/>
        <end position="369"/>
    </location>
</feature>
<evidence type="ECO:0000256" key="7">
    <source>
        <dbReference type="ARBA" id="ARBA00022927"/>
    </source>
</evidence>